<gene>
    <name evidence="2" type="ORF">C8N44_11195</name>
</gene>
<feature type="region of interest" description="Disordered" evidence="1">
    <location>
        <begin position="118"/>
        <end position="147"/>
    </location>
</feature>
<sequence length="147" mass="15511">MALHPDFEHVERAEKVARIMDNAFRVPGTRITLGWDAIIGLVPGVGDALALAPSLVVLDGARKTGASQALMGRMIMNLGIDWVVGLVPLIGDVLDVGYKANLRNAALLRAHVEARHRDGGNNVPGRAPFAHNGASASPGDRPAMAPR</sequence>
<dbReference type="RefSeq" id="WP_107976173.1">
    <property type="nucleotide sequence ID" value="NZ_BMEZ01000013.1"/>
</dbReference>
<dbReference type="AlphaFoldDB" id="A0A2T6AVC1"/>
<dbReference type="InterPro" id="IPR025187">
    <property type="entry name" value="DUF4112"/>
</dbReference>
<organism evidence="2 3">
    <name type="scientific">Allosediminivita pacifica</name>
    <dbReference type="NCBI Taxonomy" id="1267769"/>
    <lineage>
        <taxon>Bacteria</taxon>
        <taxon>Pseudomonadati</taxon>
        <taxon>Pseudomonadota</taxon>
        <taxon>Alphaproteobacteria</taxon>
        <taxon>Rhodobacterales</taxon>
        <taxon>Paracoccaceae</taxon>
        <taxon>Allosediminivita</taxon>
    </lineage>
</organism>
<evidence type="ECO:0000313" key="2">
    <source>
        <dbReference type="EMBL" id="PTX47764.1"/>
    </source>
</evidence>
<name>A0A2T6AVC1_9RHOB</name>
<dbReference type="Proteomes" id="UP000244069">
    <property type="component" value="Unassembled WGS sequence"/>
</dbReference>
<protein>
    <submittedName>
        <fullName evidence="2">Uncharacterized protein DUF4112</fullName>
    </submittedName>
</protein>
<reference evidence="2 3" key="1">
    <citation type="submission" date="2018-04" db="EMBL/GenBank/DDBJ databases">
        <title>Genomic Encyclopedia of Archaeal and Bacterial Type Strains, Phase II (KMG-II): from individual species to whole genera.</title>
        <authorList>
            <person name="Goeker M."/>
        </authorList>
    </citation>
    <scope>NUCLEOTIDE SEQUENCE [LARGE SCALE GENOMIC DNA]</scope>
    <source>
        <strain evidence="2 3">DSM 29329</strain>
    </source>
</reference>
<keyword evidence="3" id="KW-1185">Reference proteome</keyword>
<dbReference type="OrthoDB" id="513552at2"/>
<proteinExistence type="predicted"/>
<evidence type="ECO:0000256" key="1">
    <source>
        <dbReference type="SAM" id="MobiDB-lite"/>
    </source>
</evidence>
<accession>A0A2T6AVC1</accession>
<dbReference type="PANTHER" id="PTHR35519">
    <property type="entry name" value="MEMBRANE PROTEINS"/>
    <property type="match status" value="1"/>
</dbReference>
<evidence type="ECO:0000313" key="3">
    <source>
        <dbReference type="Proteomes" id="UP000244069"/>
    </source>
</evidence>
<dbReference type="PANTHER" id="PTHR35519:SF2">
    <property type="entry name" value="PH DOMAIN PROTEIN"/>
    <property type="match status" value="1"/>
</dbReference>
<dbReference type="Pfam" id="PF13430">
    <property type="entry name" value="DUF4112"/>
    <property type="match status" value="1"/>
</dbReference>
<comment type="caution">
    <text evidence="2">The sequence shown here is derived from an EMBL/GenBank/DDBJ whole genome shotgun (WGS) entry which is preliminary data.</text>
</comment>
<dbReference type="EMBL" id="QBKN01000011">
    <property type="protein sequence ID" value="PTX47764.1"/>
    <property type="molecule type" value="Genomic_DNA"/>
</dbReference>